<keyword evidence="7 9" id="KW-1133">Transmembrane helix</keyword>
<evidence type="ECO:0000256" key="3">
    <source>
        <dbReference type="ARBA" id="ARBA00022448"/>
    </source>
</evidence>
<name>A0A9X1SWD9_9ACTN</name>
<evidence type="ECO:0000256" key="9">
    <source>
        <dbReference type="RuleBase" id="RU363032"/>
    </source>
</evidence>
<comment type="caution">
    <text evidence="11">The sequence shown here is derived from an EMBL/GenBank/DDBJ whole genome shotgun (WGS) entry which is preliminary data.</text>
</comment>
<feature type="transmembrane region" description="Helical" evidence="9">
    <location>
        <begin position="20"/>
        <end position="41"/>
    </location>
</feature>
<evidence type="ECO:0000313" key="11">
    <source>
        <dbReference type="EMBL" id="MCD5313900.1"/>
    </source>
</evidence>
<feature type="transmembrane region" description="Helical" evidence="9">
    <location>
        <begin position="53"/>
        <end position="77"/>
    </location>
</feature>
<feature type="transmembrane region" description="Helical" evidence="9">
    <location>
        <begin position="157"/>
        <end position="174"/>
    </location>
</feature>
<comment type="similarity">
    <text evidence="2">Belongs to the binding-protein-dependent transport system permease family. HisMQ subfamily.</text>
</comment>
<evidence type="ECO:0000256" key="6">
    <source>
        <dbReference type="ARBA" id="ARBA00022970"/>
    </source>
</evidence>
<feature type="domain" description="ABC transmembrane type-1" evidence="10">
    <location>
        <begin position="15"/>
        <end position="205"/>
    </location>
</feature>
<keyword evidence="5 9" id="KW-0812">Transmembrane</keyword>
<keyword evidence="3 9" id="KW-0813">Transport</keyword>
<dbReference type="GO" id="GO:0006865">
    <property type="term" value="P:amino acid transport"/>
    <property type="evidence" value="ECO:0007669"/>
    <property type="project" value="UniProtKB-KW"/>
</dbReference>
<evidence type="ECO:0000256" key="4">
    <source>
        <dbReference type="ARBA" id="ARBA00022475"/>
    </source>
</evidence>
<evidence type="ECO:0000256" key="8">
    <source>
        <dbReference type="ARBA" id="ARBA00023136"/>
    </source>
</evidence>
<dbReference type="InterPro" id="IPR035906">
    <property type="entry name" value="MetI-like_sf"/>
</dbReference>
<reference evidence="11" key="1">
    <citation type="submission" date="2021-11" db="EMBL/GenBank/DDBJ databases">
        <title>Streptomyces corallinus and Kineosporia corallina sp. nov., two new coral-derived marine actinobacteria.</title>
        <authorList>
            <person name="Buangrab K."/>
            <person name="Sutthacheep M."/>
            <person name="Yeemin T."/>
            <person name="Harunari E."/>
            <person name="Igarashi Y."/>
            <person name="Sripreechasak P."/>
            <person name="Kanchanasin P."/>
            <person name="Tanasupawat S."/>
            <person name="Phongsopitanun W."/>
        </authorList>
    </citation>
    <scope>NUCLEOTIDE SEQUENCE</scope>
    <source>
        <strain evidence="11">JCM 31032</strain>
    </source>
</reference>
<evidence type="ECO:0000256" key="2">
    <source>
        <dbReference type="ARBA" id="ARBA00010072"/>
    </source>
</evidence>
<dbReference type="NCBIfam" id="TIGR01726">
    <property type="entry name" value="HEQRo_perm_3TM"/>
    <property type="match status" value="1"/>
</dbReference>
<keyword evidence="4" id="KW-1003">Cell membrane</keyword>
<dbReference type="PROSITE" id="PS50928">
    <property type="entry name" value="ABC_TM1"/>
    <property type="match status" value="1"/>
</dbReference>
<feature type="transmembrane region" description="Helical" evidence="9">
    <location>
        <begin position="186"/>
        <end position="208"/>
    </location>
</feature>
<gene>
    <name evidence="11" type="ORF">LR394_23610</name>
</gene>
<dbReference type="CDD" id="cd06261">
    <property type="entry name" value="TM_PBP2"/>
    <property type="match status" value="1"/>
</dbReference>
<dbReference type="EMBL" id="JAJOMB010000013">
    <property type="protein sequence ID" value="MCD5313900.1"/>
    <property type="molecule type" value="Genomic_DNA"/>
</dbReference>
<dbReference type="Proteomes" id="UP001138997">
    <property type="component" value="Unassembled WGS sequence"/>
</dbReference>
<dbReference type="AlphaFoldDB" id="A0A9X1SWD9"/>
<dbReference type="GO" id="GO:0022857">
    <property type="term" value="F:transmembrane transporter activity"/>
    <property type="evidence" value="ECO:0007669"/>
    <property type="project" value="InterPro"/>
</dbReference>
<sequence>MNVIIDNFDLFFQGFLKTLGIGLICMVGSLILGTIIAAFRVSPVAPLRAVGTLYVNLIRNCPLTVVLFLIAFGLPTIGINQSYYFFGCSALIIYTASFVCEALRSGINAIPAGQAEAARAIGLGFTQNLRHVILPQAFRTAIPPTGSVIIAMFKNSAVLGVFGVSGDLLGNAIILTGSRGFDPVPVYLGIGFFFLMITIPAGLVLGYLERKAVILR</sequence>
<dbReference type="SUPFAM" id="SSF161098">
    <property type="entry name" value="MetI-like"/>
    <property type="match status" value="1"/>
</dbReference>
<keyword evidence="12" id="KW-1185">Reference proteome</keyword>
<evidence type="ECO:0000259" key="10">
    <source>
        <dbReference type="PROSITE" id="PS50928"/>
    </source>
</evidence>
<comment type="subcellular location">
    <subcellularLocation>
        <location evidence="1 9">Cell membrane</location>
        <topology evidence="1 9">Multi-pass membrane protein</topology>
    </subcellularLocation>
</comment>
<keyword evidence="6" id="KW-0029">Amino-acid transport</keyword>
<dbReference type="InterPro" id="IPR010065">
    <property type="entry name" value="AA_ABC_transptr_permease_3TM"/>
</dbReference>
<dbReference type="Pfam" id="PF00528">
    <property type="entry name" value="BPD_transp_1"/>
    <property type="match status" value="1"/>
</dbReference>
<dbReference type="PANTHER" id="PTHR30614">
    <property type="entry name" value="MEMBRANE COMPONENT OF AMINO ACID ABC TRANSPORTER"/>
    <property type="match status" value="1"/>
</dbReference>
<protein>
    <submittedName>
        <fullName evidence="11">Amino acid ABC transporter permease</fullName>
    </submittedName>
</protein>
<dbReference type="RefSeq" id="WP_231445805.1">
    <property type="nucleotide sequence ID" value="NZ_JAJOMB010000013.1"/>
</dbReference>
<dbReference type="Gene3D" id="1.10.3720.10">
    <property type="entry name" value="MetI-like"/>
    <property type="match status" value="1"/>
</dbReference>
<evidence type="ECO:0000313" key="12">
    <source>
        <dbReference type="Proteomes" id="UP001138997"/>
    </source>
</evidence>
<feature type="transmembrane region" description="Helical" evidence="9">
    <location>
        <begin position="83"/>
        <end position="103"/>
    </location>
</feature>
<keyword evidence="8 9" id="KW-0472">Membrane</keyword>
<dbReference type="PANTHER" id="PTHR30614:SF37">
    <property type="entry name" value="AMINO-ACID ABC TRANSPORTER PERMEASE PROTEIN YHDX-RELATED"/>
    <property type="match status" value="1"/>
</dbReference>
<organism evidence="11 12">
    <name type="scientific">Kineosporia babensis</name>
    <dbReference type="NCBI Taxonomy" id="499548"/>
    <lineage>
        <taxon>Bacteria</taxon>
        <taxon>Bacillati</taxon>
        <taxon>Actinomycetota</taxon>
        <taxon>Actinomycetes</taxon>
        <taxon>Kineosporiales</taxon>
        <taxon>Kineosporiaceae</taxon>
        <taxon>Kineosporia</taxon>
    </lineage>
</organism>
<evidence type="ECO:0000256" key="7">
    <source>
        <dbReference type="ARBA" id="ARBA00022989"/>
    </source>
</evidence>
<dbReference type="InterPro" id="IPR043429">
    <property type="entry name" value="ArtM/GltK/GlnP/TcyL/YhdX-like"/>
</dbReference>
<dbReference type="InterPro" id="IPR000515">
    <property type="entry name" value="MetI-like"/>
</dbReference>
<proteinExistence type="inferred from homology"/>
<dbReference type="GO" id="GO:0043190">
    <property type="term" value="C:ATP-binding cassette (ABC) transporter complex"/>
    <property type="evidence" value="ECO:0007669"/>
    <property type="project" value="InterPro"/>
</dbReference>
<evidence type="ECO:0000256" key="1">
    <source>
        <dbReference type="ARBA" id="ARBA00004651"/>
    </source>
</evidence>
<evidence type="ECO:0000256" key="5">
    <source>
        <dbReference type="ARBA" id="ARBA00022692"/>
    </source>
</evidence>
<accession>A0A9X1SWD9</accession>